<feature type="signal peptide" evidence="14">
    <location>
        <begin position="1"/>
        <end position="24"/>
    </location>
</feature>
<organism evidence="16">
    <name type="scientific">Brachypodium distachyon</name>
    <name type="common">Purple false brome</name>
    <name type="synonym">Trachynia distachya</name>
    <dbReference type="NCBI Taxonomy" id="15368"/>
    <lineage>
        <taxon>Eukaryota</taxon>
        <taxon>Viridiplantae</taxon>
        <taxon>Streptophyta</taxon>
        <taxon>Embryophyta</taxon>
        <taxon>Tracheophyta</taxon>
        <taxon>Spermatophyta</taxon>
        <taxon>Magnoliopsida</taxon>
        <taxon>Liliopsida</taxon>
        <taxon>Poales</taxon>
        <taxon>Poaceae</taxon>
        <taxon>BOP clade</taxon>
        <taxon>Pooideae</taxon>
        <taxon>Stipodae</taxon>
        <taxon>Brachypodieae</taxon>
        <taxon>Brachypodium</taxon>
    </lineage>
</organism>
<evidence type="ECO:0000256" key="10">
    <source>
        <dbReference type="ARBA" id="ARBA00023211"/>
    </source>
</evidence>
<keyword evidence="7 11" id="KW-0479">Metal-binding</keyword>
<comment type="similarity">
    <text evidence="3 14">Belongs to the germin family.</text>
</comment>
<evidence type="ECO:0000313" key="18">
    <source>
        <dbReference type="Proteomes" id="UP000008810"/>
    </source>
</evidence>
<reference evidence="17" key="3">
    <citation type="submission" date="2018-08" db="UniProtKB">
        <authorList>
            <consortium name="EnsemblPlants"/>
        </authorList>
    </citation>
    <scope>IDENTIFICATION</scope>
    <source>
        <strain evidence="17">cv. Bd21</strain>
    </source>
</reference>
<dbReference type="InterPro" id="IPR011051">
    <property type="entry name" value="RmlC_Cupin_sf"/>
</dbReference>
<dbReference type="GO" id="GO:0010497">
    <property type="term" value="P:plasmodesmata-mediated intercellular transport"/>
    <property type="evidence" value="ECO:0000318"/>
    <property type="project" value="GO_Central"/>
</dbReference>
<evidence type="ECO:0000256" key="2">
    <source>
        <dbReference type="ARBA" id="ARBA00004271"/>
    </source>
</evidence>
<dbReference type="AlphaFoldDB" id="I1HV85"/>
<proteinExistence type="inferred from homology"/>
<feature type="binding site" evidence="11">
    <location>
        <position position="115"/>
    </location>
    <ligand>
        <name>oxalate</name>
        <dbReference type="ChEBI" id="CHEBI:30623"/>
    </ligand>
</feature>
<keyword evidence="6 14" id="KW-0964">Secreted</keyword>
<dbReference type="InterPro" id="IPR001929">
    <property type="entry name" value="Germin"/>
</dbReference>
<evidence type="ECO:0000259" key="15">
    <source>
        <dbReference type="SMART" id="SM00835"/>
    </source>
</evidence>
<dbReference type="EnsemblPlants" id="KQK11561">
    <property type="protein sequence ID" value="KQK11561"/>
    <property type="gene ID" value="BRADI_2g60860v3"/>
</dbReference>
<dbReference type="PANTHER" id="PTHR31238">
    <property type="entry name" value="GERMIN-LIKE PROTEIN SUBFAMILY 3 MEMBER 3"/>
    <property type="match status" value="1"/>
</dbReference>
<keyword evidence="8 14" id="KW-0732">Signal</keyword>
<dbReference type="GeneID" id="100844874"/>
<dbReference type="FunFam" id="2.60.120.10:FF:000025">
    <property type="entry name" value="germin-like protein subfamily 2 member 1"/>
    <property type="match status" value="1"/>
</dbReference>
<feature type="binding site" evidence="12">
    <location>
        <position position="166"/>
    </location>
    <ligand>
        <name>Mn(2+)</name>
        <dbReference type="ChEBI" id="CHEBI:29035"/>
    </ligand>
</feature>
<feature type="binding site" evidence="11">
    <location>
        <position position="125"/>
    </location>
    <ligand>
        <name>oxalate</name>
        <dbReference type="ChEBI" id="CHEBI:30623"/>
    </ligand>
</feature>
<feature type="binding site" evidence="12">
    <location>
        <position position="125"/>
    </location>
    <ligand>
        <name>Mn(2+)</name>
        <dbReference type="ChEBI" id="CHEBI:29035"/>
    </ligand>
</feature>
<accession>I1HV85</accession>
<dbReference type="GO" id="GO:0009506">
    <property type="term" value="C:plasmodesma"/>
    <property type="evidence" value="ECO:0000318"/>
    <property type="project" value="GO_Central"/>
</dbReference>
<evidence type="ECO:0000256" key="9">
    <source>
        <dbReference type="ARBA" id="ARBA00023157"/>
    </source>
</evidence>
<dbReference type="Pfam" id="PF00190">
    <property type="entry name" value="Cupin_1"/>
    <property type="match status" value="1"/>
</dbReference>
<feature type="binding site" evidence="12">
    <location>
        <position position="120"/>
    </location>
    <ligand>
        <name>Mn(2+)</name>
        <dbReference type="ChEBI" id="CHEBI:29035"/>
    </ligand>
</feature>
<dbReference type="FunCoup" id="I1HV85">
    <property type="interactions" value="28"/>
</dbReference>
<dbReference type="Gramene" id="KQK11561">
    <property type="protein sequence ID" value="KQK11561"/>
    <property type="gene ID" value="BRADI_2g60860v3"/>
</dbReference>
<evidence type="ECO:0000256" key="14">
    <source>
        <dbReference type="RuleBase" id="RU366015"/>
    </source>
</evidence>
<dbReference type="GO" id="GO:0030145">
    <property type="term" value="F:manganese ion binding"/>
    <property type="evidence" value="ECO:0007669"/>
    <property type="project" value="UniProtKB-UniRule"/>
</dbReference>
<keyword evidence="10 11" id="KW-0464">Manganese</keyword>
<feature type="binding site" evidence="11">
    <location>
        <position position="120"/>
    </location>
    <ligand>
        <name>oxalate</name>
        <dbReference type="ChEBI" id="CHEBI:30623"/>
    </ligand>
</feature>
<evidence type="ECO:0000256" key="12">
    <source>
        <dbReference type="PIRSR" id="PIRSR601929-2"/>
    </source>
</evidence>
<feature type="domain" description="Cupin type-1" evidence="15">
    <location>
        <begin position="72"/>
        <end position="220"/>
    </location>
</feature>
<evidence type="ECO:0000256" key="13">
    <source>
        <dbReference type="PIRSR" id="PIRSR601929-3"/>
    </source>
</evidence>
<protein>
    <recommendedName>
        <fullName evidence="14">Germin-like protein</fullName>
    </recommendedName>
</protein>
<dbReference type="PROSITE" id="PS00725">
    <property type="entry name" value="GERMIN"/>
    <property type="match status" value="1"/>
</dbReference>
<dbReference type="Gene3D" id="2.60.120.10">
    <property type="entry name" value="Jelly Rolls"/>
    <property type="match status" value="1"/>
</dbReference>
<dbReference type="EMBL" id="CM000881">
    <property type="protein sequence ID" value="KQK11561.1"/>
    <property type="molecule type" value="Genomic_DNA"/>
</dbReference>
<dbReference type="eggNOG" id="ENOG502QV0Z">
    <property type="taxonomic scope" value="Eukaryota"/>
</dbReference>
<evidence type="ECO:0000256" key="4">
    <source>
        <dbReference type="ARBA" id="ARBA00011268"/>
    </source>
</evidence>
<dbReference type="CDD" id="cd02241">
    <property type="entry name" value="cupin_OxOx"/>
    <property type="match status" value="1"/>
</dbReference>
<feature type="chain" id="PRO_5014094811" description="Germin-like protein" evidence="14">
    <location>
        <begin position="25"/>
        <end position="229"/>
    </location>
</feature>
<evidence type="ECO:0000256" key="6">
    <source>
        <dbReference type="ARBA" id="ARBA00022525"/>
    </source>
</evidence>
<evidence type="ECO:0000256" key="11">
    <source>
        <dbReference type="PIRSR" id="PIRSR601929-1"/>
    </source>
</evidence>
<evidence type="ECO:0000256" key="5">
    <source>
        <dbReference type="ARBA" id="ARBA00022523"/>
    </source>
</evidence>
<dbReference type="SUPFAM" id="SSF51182">
    <property type="entry name" value="RmlC-like cupins"/>
    <property type="match status" value="1"/>
</dbReference>
<gene>
    <name evidence="17" type="primary">LOC100844874</name>
    <name evidence="16" type="ORF">BRADI_2g60860v3</name>
</gene>
<comment type="function">
    <text evidence="1">May play a role in plant defense. Probably has no oxalate oxidase activity even if the active site is conserved.</text>
</comment>
<dbReference type="OMA" id="APWGGVN"/>
<dbReference type="GO" id="GO:2000280">
    <property type="term" value="P:regulation of root development"/>
    <property type="evidence" value="ECO:0000318"/>
    <property type="project" value="GO_Central"/>
</dbReference>
<reference evidence="16 17" key="1">
    <citation type="journal article" date="2010" name="Nature">
        <title>Genome sequencing and analysis of the model grass Brachypodium distachyon.</title>
        <authorList>
            <consortium name="International Brachypodium Initiative"/>
        </authorList>
    </citation>
    <scope>NUCLEOTIDE SEQUENCE [LARGE SCALE GENOMIC DNA]</scope>
    <source>
        <strain evidence="16 17">Bd21</strain>
    </source>
</reference>
<evidence type="ECO:0000256" key="3">
    <source>
        <dbReference type="ARBA" id="ARBA00007456"/>
    </source>
</evidence>
<feature type="disulfide bond" evidence="13">
    <location>
        <begin position="34"/>
        <end position="52"/>
    </location>
</feature>
<evidence type="ECO:0000313" key="17">
    <source>
        <dbReference type="EnsemblPlants" id="KQK11561"/>
    </source>
</evidence>
<sequence length="229" mass="23677">MAKHQLTATVLLAVLLALAAPSLARDPDMLQDICVADYSSLDGPLRVNGYPCKRISNVTAEDFFYGGLATAADVYAGGNPMGSVVTPAGADKLPGLNTMGISVARGDYAAWGGVNPPHSHPRATEMLLVLQGALEVGFVLPGTANRLITRTVPTGGAFVFPRGTVHYERSVGESPAVAVSAFDSQSPGTVVVGDALFGAAPAVPTEVLARAFLVDVGVVEKIKSKFQTN</sequence>
<name>I1HV85_BRADI</name>
<dbReference type="Proteomes" id="UP000008810">
    <property type="component" value="Chromosome 2"/>
</dbReference>
<dbReference type="InterPro" id="IPR006045">
    <property type="entry name" value="Cupin_1"/>
</dbReference>
<dbReference type="InterPro" id="IPR019780">
    <property type="entry name" value="Germin_Mn-BS"/>
</dbReference>
<comment type="subunit">
    <text evidence="4">Oligomer (believed to be a pentamer but probably hexamer).</text>
</comment>
<dbReference type="OrthoDB" id="1921208at2759"/>
<feature type="binding site" evidence="12">
    <location>
        <position position="118"/>
    </location>
    <ligand>
        <name>Mn(2+)</name>
        <dbReference type="ChEBI" id="CHEBI:29035"/>
    </ligand>
</feature>
<keyword evidence="9 13" id="KW-1015">Disulfide bond</keyword>
<evidence type="ECO:0000313" key="16">
    <source>
        <dbReference type="EMBL" id="KQK11561.1"/>
    </source>
</evidence>
<dbReference type="HOGENOM" id="CLU_015790_0_0_1"/>
<comment type="subcellular location">
    <subcellularLocation>
        <location evidence="2 14">Secreted</location>
        <location evidence="2 14">Extracellular space</location>
        <location evidence="2 14">Apoplast</location>
    </subcellularLocation>
</comment>
<evidence type="ECO:0000256" key="8">
    <source>
        <dbReference type="ARBA" id="ARBA00022729"/>
    </source>
</evidence>
<dbReference type="InterPro" id="IPR014710">
    <property type="entry name" value="RmlC-like_jellyroll"/>
</dbReference>
<dbReference type="SMART" id="SM00835">
    <property type="entry name" value="Cupin_1"/>
    <property type="match status" value="1"/>
</dbReference>
<reference evidence="16" key="2">
    <citation type="submission" date="2017-06" db="EMBL/GenBank/DDBJ databases">
        <title>WGS assembly of Brachypodium distachyon.</title>
        <authorList>
            <consortium name="The International Brachypodium Initiative"/>
            <person name="Lucas S."/>
            <person name="Harmon-Smith M."/>
            <person name="Lail K."/>
            <person name="Tice H."/>
            <person name="Grimwood J."/>
            <person name="Bruce D."/>
            <person name="Barry K."/>
            <person name="Shu S."/>
            <person name="Lindquist E."/>
            <person name="Wang M."/>
            <person name="Pitluck S."/>
            <person name="Vogel J.P."/>
            <person name="Garvin D.F."/>
            <person name="Mockler T.C."/>
            <person name="Schmutz J."/>
            <person name="Rokhsar D."/>
            <person name="Bevan M.W."/>
        </authorList>
    </citation>
    <scope>NUCLEOTIDE SEQUENCE</scope>
    <source>
        <strain evidence="16">Bd21</strain>
    </source>
</reference>
<dbReference type="PRINTS" id="PR00325">
    <property type="entry name" value="GERMIN"/>
</dbReference>
<keyword evidence="5 14" id="KW-0052">Apoplast</keyword>
<dbReference type="GO" id="GO:0048046">
    <property type="term" value="C:apoplast"/>
    <property type="evidence" value="ECO:0007669"/>
    <property type="project" value="UniProtKB-SubCell"/>
</dbReference>
<dbReference type="KEGG" id="bdi:100844874"/>
<keyword evidence="18" id="KW-1185">Reference proteome</keyword>
<evidence type="ECO:0000256" key="1">
    <source>
        <dbReference type="ARBA" id="ARBA00003629"/>
    </source>
</evidence>
<evidence type="ECO:0000256" key="7">
    <source>
        <dbReference type="ARBA" id="ARBA00022723"/>
    </source>
</evidence>
<dbReference type="RefSeq" id="XP_003567475.1">
    <property type="nucleotide sequence ID" value="XM_003567427.4"/>
</dbReference>